<reference evidence="4 5" key="1">
    <citation type="submission" date="2019-05" db="EMBL/GenBank/DDBJ databases">
        <title>The Complete Genome Sequence of the n-alkane-degrading Desulfoglaeba alkanexedens ALDC reveals multiple alkylsuccinate synthase gene clusters.</title>
        <authorList>
            <person name="Callaghan A.V."/>
            <person name="Davidova I.A."/>
            <person name="Duncan K.E."/>
            <person name="Morris B."/>
            <person name="McInerney M.J."/>
        </authorList>
    </citation>
    <scope>NUCLEOTIDE SEQUENCE [LARGE SCALE GENOMIC DNA]</scope>
    <source>
        <strain evidence="4 5">ALDC</strain>
    </source>
</reference>
<name>A0A4P8L2Q2_9BACT</name>
<keyword evidence="1" id="KW-0285">Flavoprotein</keyword>
<dbReference type="InterPro" id="IPR051796">
    <property type="entry name" value="ISF_SsuE-like"/>
</dbReference>
<sequence length="193" mass="21464">MRRCIVKIIVILGSPRRKGNTAKMVSMFEDKVKENHEIEIINISKYNIGGCLGCYRCQEKKDEPGCVQKDDALLIFDKLIQADAIVYASPLYWWSFTSQIKPLIDRHFCLVKGYGTPDYTSLISDKPAALLVTCMGPIERNCDAIQSIFNGICEYAKLASKGNYILPFCTTPDEIGANGEELAENLANAITGN</sequence>
<evidence type="ECO:0000256" key="2">
    <source>
        <dbReference type="ARBA" id="ARBA00022643"/>
    </source>
</evidence>
<proteinExistence type="predicted"/>
<dbReference type="InterPro" id="IPR029039">
    <property type="entry name" value="Flavoprotein-like_sf"/>
</dbReference>
<keyword evidence="5" id="KW-1185">Reference proteome</keyword>
<dbReference type="SUPFAM" id="SSF52218">
    <property type="entry name" value="Flavoproteins"/>
    <property type="match status" value="1"/>
</dbReference>
<dbReference type="GO" id="GO:0016491">
    <property type="term" value="F:oxidoreductase activity"/>
    <property type="evidence" value="ECO:0007669"/>
    <property type="project" value="InterPro"/>
</dbReference>
<evidence type="ECO:0000259" key="3">
    <source>
        <dbReference type="Pfam" id="PF03358"/>
    </source>
</evidence>
<reference evidence="4 5" key="2">
    <citation type="submission" date="2019-05" db="EMBL/GenBank/DDBJ databases">
        <authorList>
            <person name="Suflita J.M."/>
            <person name="Marks C.R."/>
        </authorList>
    </citation>
    <scope>NUCLEOTIDE SEQUENCE [LARGE SCALE GENOMIC DNA]</scope>
    <source>
        <strain evidence="4 5">ALDC</strain>
    </source>
</reference>
<dbReference type="Gene3D" id="3.40.50.360">
    <property type="match status" value="1"/>
</dbReference>
<evidence type="ECO:0000256" key="1">
    <source>
        <dbReference type="ARBA" id="ARBA00022630"/>
    </source>
</evidence>
<dbReference type="Proteomes" id="UP000298602">
    <property type="component" value="Chromosome"/>
</dbReference>
<evidence type="ECO:0000313" key="4">
    <source>
        <dbReference type="EMBL" id="QCQ22014.1"/>
    </source>
</evidence>
<evidence type="ECO:0000313" key="5">
    <source>
        <dbReference type="Proteomes" id="UP000298602"/>
    </source>
</evidence>
<protein>
    <submittedName>
        <fullName evidence="4">Flavodoxin family protein</fullName>
    </submittedName>
</protein>
<dbReference type="EMBL" id="CP040098">
    <property type="protein sequence ID" value="QCQ22014.1"/>
    <property type="molecule type" value="Genomic_DNA"/>
</dbReference>
<dbReference type="PANTHER" id="PTHR43278:SF4">
    <property type="entry name" value="NAD(P)H-DEPENDENT FMN-CONTAINING OXIDOREDUCTASE YWQN-RELATED"/>
    <property type="match status" value="1"/>
</dbReference>
<dbReference type="KEGG" id="dax:FDQ92_07415"/>
<dbReference type="Pfam" id="PF03358">
    <property type="entry name" value="FMN_red"/>
    <property type="match status" value="1"/>
</dbReference>
<gene>
    <name evidence="4" type="ORF">FDQ92_07415</name>
</gene>
<dbReference type="InterPro" id="IPR005025">
    <property type="entry name" value="FMN_Rdtase-like_dom"/>
</dbReference>
<dbReference type="PANTHER" id="PTHR43278">
    <property type="entry name" value="NAD(P)H-DEPENDENT FMN-CONTAINING OXIDOREDUCTASE YWQN-RELATED"/>
    <property type="match status" value="1"/>
</dbReference>
<dbReference type="AlphaFoldDB" id="A0A4P8L2Q2"/>
<accession>A0A4P8L2Q2</accession>
<organism evidence="4 5">
    <name type="scientific">Desulfoglaeba alkanexedens ALDC</name>
    <dbReference type="NCBI Taxonomy" id="980445"/>
    <lineage>
        <taxon>Bacteria</taxon>
        <taxon>Pseudomonadati</taxon>
        <taxon>Thermodesulfobacteriota</taxon>
        <taxon>Syntrophobacteria</taxon>
        <taxon>Syntrophobacterales</taxon>
        <taxon>Syntrophobacteraceae</taxon>
        <taxon>Desulfoglaeba</taxon>
    </lineage>
</organism>
<keyword evidence="2" id="KW-0288">FMN</keyword>
<feature type="domain" description="NADPH-dependent FMN reductase-like" evidence="3">
    <location>
        <begin position="6"/>
        <end position="136"/>
    </location>
</feature>
<dbReference type="OrthoDB" id="6398207at2"/>